<protein>
    <recommendedName>
        <fullName evidence="1">DUF6701 domain-containing protein</fullName>
    </recommendedName>
</protein>
<organism evidence="2 3">
    <name type="scientific">Vibrio mediterranei</name>
    <dbReference type="NCBI Taxonomy" id="689"/>
    <lineage>
        <taxon>Bacteria</taxon>
        <taxon>Pseudomonadati</taxon>
        <taxon>Pseudomonadota</taxon>
        <taxon>Gammaproteobacteria</taxon>
        <taxon>Vibrionales</taxon>
        <taxon>Vibrionaceae</taxon>
        <taxon>Vibrio</taxon>
    </lineage>
</organism>
<name>A0A3G4VFU1_9VIBR</name>
<evidence type="ECO:0000259" key="1">
    <source>
        <dbReference type="Pfam" id="PF20419"/>
    </source>
</evidence>
<proteinExistence type="predicted"/>
<dbReference type="Proteomes" id="UP000279760">
    <property type="component" value="Chromosome 1"/>
</dbReference>
<dbReference type="RefSeq" id="WP_124940621.1">
    <property type="nucleotide sequence ID" value="NZ_CP033577.1"/>
</dbReference>
<evidence type="ECO:0000313" key="3">
    <source>
        <dbReference type="Proteomes" id="UP000279760"/>
    </source>
</evidence>
<dbReference type="Pfam" id="PF20419">
    <property type="entry name" value="DUF6701"/>
    <property type="match status" value="1"/>
</dbReference>
<evidence type="ECO:0000313" key="2">
    <source>
        <dbReference type="EMBL" id="AYV21861.1"/>
    </source>
</evidence>
<sequence length="1324" mass="146304">MKQLIALFISLFVVANSYAIEYCDYFPESVQTNYRQDGYPYVSQVDFSGHDQMLIFDVDGFKMPFNYLANSPAHSGTAAHCYYPNAPTDSCAVNPTNHAPTLPVDLPVFPTNLEPSSCSDKHCSLPSGSKVQSITMRQGKTLTLEGGEIWIGSLTLEHAAKIKVSAPTILHYRQFYISGHSHINKDGAITDLILIGHGSNAAINLTNHNKISAALYVDPSSFQKGFRVSGEHNDLNMNITVNHMSVTGKKNSFNLPKLCDDTPPPPEFKLDLCPYFKEEVQTTLYDTSGSPQGLLNVNSEYDDDRDEWFDDFDVNAIVLPRNNTGLAFSRFTNNSTYGGCFYTSSSIGLRGFGWQNCQVEPTKSFENYPPQLDDFPSGDYSSDFKCKDGKVCHLKWTNNKIKKLEVKDDSKLIIDSGEYWVNEHIHLEDAEIQLINGPVKINYRGIKANGELYPPHFKDELKINTLGNSEDLLFVGHGAGSDIEIESEDSVIKAYFYVPPEAATVGTRGFLVNGEDNYIFGGVAAPNVTLGKRDYDDRKRHKDRDDNDIEGEGNVLFARIPAQCKAPPPSQDYYLELEPLKGIALSCETQRVTFNVVDKYGKPIEDYTKGVRITAPASATMQLIEGIRISEGLYNPSTNGRVIFDVSSQHIEQLSVSGELVESANNTLVTGNYEFTANKFEFTPQASSLIAGKSATLEVRPVTCNVTRSGLSQVVAAKNYSGVQNVDIAATRYLEPKSPTVQASVKVKAAQSNDFVPIPVTDLALDFSHGSSSPDAGRSALMDIQYDEAGRVSFELSQTRCVNENEHNPSDQQGADAAKQCVTYKGVHELKVRPWTFAICDASNYQLALDGTSSQGSGYKAAGERFNLDAVPIRWQKNGATQGQIPILPSFCQSQFITRNYFDNDAPVSSVLLTATENTPAARPVDERFLIKMDGEDGSTFVRSNRGSNGALPFYALYWEDVGSLLVQTQSQSNYLGMVINPSSRSIGRFYPHHLAMVSNQWGYESGHSGFAYMGQPIKPSFVVEARNLEKSPTPNYGYFASNLMVTLNHVAANESGDSYLPRISATATSWDSEAWKCDSTDLSCSTSRARLEASFGDYVFSKRYQLDGVTSIKELPVKGHFGVQSNLVDGVDFESPSLTVSGTNAKAFPIQPEFRYGRMVIDNVGGDFTTDINIPLRTEYWTETGFVLNDEDSGSVFNGKHYCRQILWSGQLETDAKLFNKDGNTITTEDAAISQGSSSQLFASNNRIREQVNLWLRLDQSAPIKLNQNDSAVKCFDSNAGRSWLRYNWRGVGDEDPHAVVTFGSHRGNDRVIYRGEPRLIGQ</sequence>
<accession>A0A3G4VFU1</accession>
<feature type="domain" description="DUF6701" evidence="1">
    <location>
        <begin position="672"/>
        <end position="1318"/>
    </location>
</feature>
<gene>
    <name evidence="2" type="ORF">ECB94_11630</name>
</gene>
<dbReference type="InterPro" id="IPR046524">
    <property type="entry name" value="DUF6701"/>
</dbReference>
<dbReference type="EMBL" id="CP033577">
    <property type="protein sequence ID" value="AYV21861.1"/>
    <property type="molecule type" value="Genomic_DNA"/>
</dbReference>
<reference evidence="2 3" key="1">
    <citation type="submission" date="2018-11" db="EMBL/GenBank/DDBJ databases">
        <title>Complete Genome Sequence of Vbrio mediterranei 117-T6: a Potential Pathogen Bacteria Isolated from the Conchocelis of Pyropia.</title>
        <authorList>
            <person name="Liu Q."/>
        </authorList>
    </citation>
    <scope>NUCLEOTIDE SEQUENCE [LARGE SCALE GENOMIC DNA]</scope>
    <source>
        <strain evidence="2 3">117-T6</strain>
    </source>
</reference>